<evidence type="ECO:0000256" key="2">
    <source>
        <dbReference type="ARBA" id="ARBA00022884"/>
    </source>
</evidence>
<keyword evidence="2 3" id="KW-0694">RNA-binding</keyword>
<evidence type="ECO:0000259" key="5">
    <source>
        <dbReference type="PROSITE" id="PS50102"/>
    </source>
</evidence>
<evidence type="ECO:0000256" key="1">
    <source>
        <dbReference type="ARBA" id="ARBA00022737"/>
    </source>
</evidence>
<dbReference type="PANTHER" id="PTHR23236:SF119">
    <property type="entry name" value="NUCLEAR RNA-BINDING PROTEIN SART-3"/>
    <property type="match status" value="1"/>
</dbReference>
<proteinExistence type="predicted"/>
<dbReference type="InterPro" id="IPR012677">
    <property type="entry name" value="Nucleotide-bd_a/b_plait_sf"/>
</dbReference>
<dbReference type="EMBL" id="HAEC01006053">
    <property type="protein sequence ID" value="SBQ74130.1"/>
    <property type="molecule type" value="Transcribed_RNA"/>
</dbReference>
<gene>
    <name evidence="6" type="primary">NCL</name>
</gene>
<evidence type="ECO:0000313" key="6">
    <source>
        <dbReference type="EMBL" id="SBQ58431.1"/>
    </source>
</evidence>
<dbReference type="SUPFAM" id="SSF54928">
    <property type="entry name" value="RNA-binding domain, RBD"/>
    <property type="match status" value="2"/>
</dbReference>
<reference evidence="6" key="1">
    <citation type="submission" date="2016-05" db="EMBL/GenBank/DDBJ databases">
        <authorList>
            <person name="Lavstsen T."/>
            <person name="Jespersen J.S."/>
        </authorList>
    </citation>
    <scope>NUCLEOTIDE SEQUENCE</scope>
    <source>
        <tissue evidence="6">Brain</tissue>
    </source>
</reference>
<feature type="domain" description="RRM" evidence="5">
    <location>
        <begin position="191"/>
        <end position="265"/>
    </location>
</feature>
<evidence type="ECO:0000256" key="3">
    <source>
        <dbReference type="PROSITE-ProRule" id="PRU00176"/>
    </source>
</evidence>
<dbReference type="Gene3D" id="3.30.70.330">
    <property type="match status" value="4"/>
</dbReference>
<reference evidence="6" key="2">
    <citation type="submission" date="2016-06" db="EMBL/GenBank/DDBJ databases">
        <title>The genome of a short-lived fish provides insights into sex chromosome evolution and the genetic control of aging.</title>
        <authorList>
            <person name="Reichwald K."/>
            <person name="Felder M."/>
            <person name="Petzold A."/>
            <person name="Koch P."/>
            <person name="Groth M."/>
            <person name="Platzer M."/>
        </authorList>
    </citation>
    <scope>NUCLEOTIDE SEQUENCE</scope>
    <source>
        <tissue evidence="6">Brain</tissue>
    </source>
</reference>
<dbReference type="PANTHER" id="PTHR23236">
    <property type="entry name" value="EUKARYOTIC TRANSLATION INITIATION FACTOR 4B/4H"/>
    <property type="match status" value="1"/>
</dbReference>
<dbReference type="Pfam" id="PF00076">
    <property type="entry name" value="RRM_1"/>
    <property type="match status" value="4"/>
</dbReference>
<name>A0A1A8FI51_9TELE</name>
<dbReference type="AlphaFoldDB" id="A0A1A8FI51"/>
<accession>A0A1A8FI51</accession>
<evidence type="ECO:0000256" key="4">
    <source>
        <dbReference type="SAM" id="MobiDB-lite"/>
    </source>
</evidence>
<dbReference type="InterPro" id="IPR000504">
    <property type="entry name" value="RRM_dom"/>
</dbReference>
<feature type="region of interest" description="Disordered" evidence="4">
    <location>
        <begin position="1"/>
        <end position="63"/>
    </location>
</feature>
<feature type="compositionally biased region" description="Acidic residues" evidence="4">
    <location>
        <begin position="46"/>
        <end position="56"/>
    </location>
</feature>
<protein>
    <submittedName>
        <fullName evidence="6">Nucleolin</fullName>
    </submittedName>
</protein>
<dbReference type="GO" id="GO:0003723">
    <property type="term" value="F:RNA binding"/>
    <property type="evidence" value="ECO:0007669"/>
    <property type="project" value="UniProtKB-UniRule"/>
</dbReference>
<keyword evidence="1" id="KW-0677">Repeat</keyword>
<dbReference type="InterPro" id="IPR035979">
    <property type="entry name" value="RBD_domain_sf"/>
</dbReference>
<feature type="domain" description="RRM" evidence="5">
    <location>
        <begin position="94"/>
        <end position="170"/>
    </location>
</feature>
<dbReference type="CDD" id="cd00590">
    <property type="entry name" value="RRM_SF"/>
    <property type="match status" value="1"/>
</dbReference>
<dbReference type="SMART" id="SM00360">
    <property type="entry name" value="RRM"/>
    <property type="match status" value="4"/>
</dbReference>
<feature type="domain" description="RRM" evidence="5">
    <location>
        <begin position="285"/>
        <end position="357"/>
    </location>
</feature>
<feature type="domain" description="RRM" evidence="5">
    <location>
        <begin position="366"/>
        <end position="441"/>
    </location>
</feature>
<dbReference type="EMBL" id="HAEB01011904">
    <property type="protein sequence ID" value="SBQ58431.1"/>
    <property type="molecule type" value="Transcribed_RNA"/>
</dbReference>
<sequence>MARRNRAKRGENNKNPNVDGEDTAADPQVSGSIHVKRKMPTVSVSLEDEEVCDDADQSSPTVKRELEQALKIPQADPATERSPSKKTKLLNDGFCLYVGNLNRSKNSQELKDSIANYFVTNGLLFHDIRIDRYRKHAFVDMSSKMDLTKALTLNGETILDMPMKLAQAKVRSDKKENVKSPELRRKVKDGRCLFLKNLPFNTTKQDILKVFRKAIAVRFPGGTNNPSRGIAFVQFQNQTIATKVLKKKQHTKFQGRDLVVDRVGERGAPAAEADSSSAQAAPASNTLFVSRLPKSVTEKQLKKVFKKAVGISLKAKDKQTRYAFVEFLTVADAEKALQSSKDVKISKQAVRVEMCHKRRKPEVSSKTLFVVGLAATTSAETLQSVFEGAVCARVAVDKDTGTSKRFGFVEFDNEESCKAAKGTMEDCEIDGSKVTVDYAHSKAQTDHRATGAGPPSG</sequence>
<dbReference type="PROSITE" id="PS50102">
    <property type="entry name" value="RRM"/>
    <property type="match status" value="4"/>
</dbReference>
<organism evidence="6">
    <name type="scientific">Nothobranchius korthausae</name>
    <dbReference type="NCBI Taxonomy" id="1143690"/>
    <lineage>
        <taxon>Eukaryota</taxon>
        <taxon>Metazoa</taxon>
        <taxon>Chordata</taxon>
        <taxon>Craniata</taxon>
        <taxon>Vertebrata</taxon>
        <taxon>Euteleostomi</taxon>
        <taxon>Actinopterygii</taxon>
        <taxon>Neopterygii</taxon>
        <taxon>Teleostei</taxon>
        <taxon>Neoteleostei</taxon>
        <taxon>Acanthomorphata</taxon>
        <taxon>Ovalentaria</taxon>
        <taxon>Atherinomorphae</taxon>
        <taxon>Cyprinodontiformes</taxon>
        <taxon>Nothobranchiidae</taxon>
        <taxon>Nothobranchius</taxon>
    </lineage>
</organism>